<dbReference type="Proteomes" id="UP000260812">
    <property type="component" value="Unassembled WGS sequence"/>
</dbReference>
<keyword evidence="1" id="KW-1133">Transmembrane helix</keyword>
<evidence type="ECO:0000256" key="1">
    <source>
        <dbReference type="SAM" id="Phobius"/>
    </source>
</evidence>
<organism evidence="2 3">
    <name type="scientific">Eisenbergiella massiliensis</name>
    <dbReference type="NCBI Taxonomy" id="1720294"/>
    <lineage>
        <taxon>Bacteria</taxon>
        <taxon>Bacillati</taxon>
        <taxon>Bacillota</taxon>
        <taxon>Clostridia</taxon>
        <taxon>Lachnospirales</taxon>
        <taxon>Lachnospiraceae</taxon>
        <taxon>Eisenbergiella</taxon>
    </lineage>
</organism>
<keyword evidence="1" id="KW-0812">Transmembrane</keyword>
<proteinExistence type="predicted"/>
<evidence type="ECO:0000313" key="2">
    <source>
        <dbReference type="EMBL" id="RGE57148.1"/>
    </source>
</evidence>
<feature type="transmembrane region" description="Helical" evidence="1">
    <location>
        <begin position="12"/>
        <end position="29"/>
    </location>
</feature>
<keyword evidence="1" id="KW-0472">Membrane</keyword>
<accession>A0A3E3HZ98</accession>
<reference evidence="2" key="1">
    <citation type="submission" date="2018-08" db="EMBL/GenBank/DDBJ databases">
        <title>A genome reference for cultivated species of the human gut microbiota.</title>
        <authorList>
            <person name="Zou Y."/>
            <person name="Xue W."/>
            <person name="Luo G."/>
        </authorList>
    </citation>
    <scope>NUCLEOTIDE SEQUENCE [LARGE SCALE GENOMIC DNA]</scope>
    <source>
        <strain evidence="2">TF05-5AC</strain>
    </source>
</reference>
<protein>
    <submittedName>
        <fullName evidence="2">Uncharacterized protein</fullName>
    </submittedName>
</protein>
<evidence type="ECO:0000313" key="3">
    <source>
        <dbReference type="Proteomes" id="UP000260812"/>
    </source>
</evidence>
<sequence length="105" mass="11851">MLQISKKQKCFIWIIINVIISLLGIKGIFELNNNIETNISQDSLELSRSNIVVENGFYVDDSFEGEEKYITTPSILLDRGIYKVIINYDTKYGMSSVKAEIPGGV</sequence>
<dbReference type="EMBL" id="QVLV01000017">
    <property type="protein sequence ID" value="RGE57148.1"/>
    <property type="molecule type" value="Genomic_DNA"/>
</dbReference>
<dbReference type="AlphaFoldDB" id="A0A3E3HZ98"/>
<keyword evidence="3" id="KW-1185">Reference proteome</keyword>
<name>A0A3E3HZ98_9FIRM</name>
<dbReference type="RefSeq" id="WP_117545250.1">
    <property type="nucleotide sequence ID" value="NZ_JBKVAZ010000001.1"/>
</dbReference>
<gene>
    <name evidence="2" type="ORF">DXC51_20155</name>
</gene>
<dbReference type="GeneID" id="97989117"/>
<comment type="caution">
    <text evidence="2">The sequence shown here is derived from an EMBL/GenBank/DDBJ whole genome shotgun (WGS) entry which is preliminary data.</text>
</comment>